<evidence type="ECO:0000256" key="18">
    <source>
        <dbReference type="ARBA" id="ARBA00023170"/>
    </source>
</evidence>
<evidence type="ECO:0000256" key="22">
    <source>
        <dbReference type="PROSITE-ProRule" id="PRU10141"/>
    </source>
</evidence>
<dbReference type="AlphaFoldDB" id="A0A022RPW6"/>
<keyword evidence="5" id="KW-1003">Cell membrane</keyword>
<evidence type="ECO:0000256" key="13">
    <source>
        <dbReference type="ARBA" id="ARBA00022741"/>
    </source>
</evidence>
<dbReference type="InterPro" id="IPR008271">
    <property type="entry name" value="Ser/Thr_kinase_AS"/>
</dbReference>
<dbReference type="InterPro" id="IPR032675">
    <property type="entry name" value="LRR_dom_sf"/>
</dbReference>
<feature type="signal peptide" evidence="23">
    <location>
        <begin position="1"/>
        <end position="21"/>
    </location>
</feature>
<evidence type="ECO:0000259" key="24">
    <source>
        <dbReference type="PROSITE" id="PS50011"/>
    </source>
</evidence>
<dbReference type="GO" id="GO:0005524">
    <property type="term" value="F:ATP binding"/>
    <property type="evidence" value="ECO:0007669"/>
    <property type="project" value="UniProtKB-UniRule"/>
</dbReference>
<dbReference type="Proteomes" id="UP000030748">
    <property type="component" value="Unassembled WGS sequence"/>
</dbReference>
<protein>
    <recommendedName>
        <fullName evidence="4">non-specific serine/threonine protein kinase</fullName>
        <ecNumber evidence="4">2.7.11.1</ecNumber>
    </recommendedName>
</protein>
<comment type="catalytic activity">
    <reaction evidence="20">
        <text>L-threonyl-[protein] + ATP = O-phospho-L-threonyl-[protein] + ADP + H(+)</text>
        <dbReference type="Rhea" id="RHEA:46608"/>
        <dbReference type="Rhea" id="RHEA-COMP:11060"/>
        <dbReference type="Rhea" id="RHEA-COMP:11605"/>
        <dbReference type="ChEBI" id="CHEBI:15378"/>
        <dbReference type="ChEBI" id="CHEBI:30013"/>
        <dbReference type="ChEBI" id="CHEBI:30616"/>
        <dbReference type="ChEBI" id="CHEBI:61977"/>
        <dbReference type="ChEBI" id="CHEBI:456216"/>
        <dbReference type="EC" id="2.7.11.1"/>
    </reaction>
</comment>
<dbReference type="SUPFAM" id="SSF52058">
    <property type="entry name" value="L domain-like"/>
    <property type="match status" value="2"/>
</dbReference>
<dbReference type="FunFam" id="1.10.510.10:FF:000358">
    <property type="entry name" value="Putative leucine-rich repeat receptor-like serine/threonine-protein kinase"/>
    <property type="match status" value="1"/>
</dbReference>
<evidence type="ECO:0000256" key="9">
    <source>
        <dbReference type="ARBA" id="ARBA00022679"/>
    </source>
</evidence>
<dbReference type="eggNOG" id="ENOG502QPYS">
    <property type="taxonomic scope" value="Eukaryota"/>
</dbReference>
<keyword evidence="13 22" id="KW-0547">Nucleotide-binding</keyword>
<dbReference type="Pfam" id="PF00560">
    <property type="entry name" value="LRR_1"/>
    <property type="match status" value="11"/>
</dbReference>
<dbReference type="Gene3D" id="1.10.510.10">
    <property type="entry name" value="Transferase(Phosphotransferase) domain 1"/>
    <property type="match status" value="1"/>
</dbReference>
<evidence type="ECO:0000256" key="8">
    <source>
        <dbReference type="ARBA" id="ARBA00022614"/>
    </source>
</evidence>
<feature type="binding site" evidence="22">
    <location>
        <position position="619"/>
    </location>
    <ligand>
        <name>ATP</name>
        <dbReference type="ChEBI" id="CHEBI:30616"/>
    </ligand>
</feature>
<evidence type="ECO:0000256" key="6">
    <source>
        <dbReference type="ARBA" id="ARBA00022527"/>
    </source>
</evidence>
<dbReference type="PROSITE" id="PS00107">
    <property type="entry name" value="PROTEIN_KINASE_ATP"/>
    <property type="match status" value="1"/>
</dbReference>
<evidence type="ECO:0000313" key="25">
    <source>
        <dbReference type="EMBL" id="EYU40960.1"/>
    </source>
</evidence>
<dbReference type="STRING" id="4155.A0A022RPW6"/>
<keyword evidence="18" id="KW-0675">Receptor</keyword>
<dbReference type="FunFam" id="3.30.200.20:FF:000432">
    <property type="entry name" value="LRR receptor-like serine/threonine-protein kinase EFR"/>
    <property type="match status" value="1"/>
</dbReference>
<dbReference type="InterPro" id="IPR011009">
    <property type="entry name" value="Kinase-like_dom_sf"/>
</dbReference>
<evidence type="ECO:0000256" key="10">
    <source>
        <dbReference type="ARBA" id="ARBA00022692"/>
    </source>
</evidence>
<dbReference type="PANTHER" id="PTHR27008">
    <property type="entry name" value="OS04G0122200 PROTEIN"/>
    <property type="match status" value="1"/>
</dbReference>
<evidence type="ECO:0000256" key="16">
    <source>
        <dbReference type="ARBA" id="ARBA00022989"/>
    </source>
</evidence>
<evidence type="ECO:0000256" key="1">
    <source>
        <dbReference type="ARBA" id="ARBA00004162"/>
    </source>
</evidence>
<keyword evidence="14" id="KW-0418">Kinase</keyword>
<evidence type="ECO:0000256" key="7">
    <source>
        <dbReference type="ARBA" id="ARBA00022553"/>
    </source>
</evidence>
<keyword evidence="6" id="KW-0723">Serine/threonine-protein kinase</keyword>
<keyword evidence="8" id="KW-0433">Leucine-rich repeat</keyword>
<keyword evidence="7" id="KW-0597">Phosphoprotein</keyword>
<evidence type="ECO:0000256" key="3">
    <source>
        <dbReference type="ARBA" id="ARBA00008684"/>
    </source>
</evidence>
<feature type="domain" description="Protein kinase" evidence="24">
    <location>
        <begin position="590"/>
        <end position="888"/>
    </location>
</feature>
<accession>A0A022RPW6</accession>
<organism evidence="25 26">
    <name type="scientific">Erythranthe guttata</name>
    <name type="common">Yellow monkey flower</name>
    <name type="synonym">Mimulus guttatus</name>
    <dbReference type="NCBI Taxonomy" id="4155"/>
    <lineage>
        <taxon>Eukaryota</taxon>
        <taxon>Viridiplantae</taxon>
        <taxon>Streptophyta</taxon>
        <taxon>Embryophyta</taxon>
        <taxon>Tracheophyta</taxon>
        <taxon>Spermatophyta</taxon>
        <taxon>Magnoliopsida</taxon>
        <taxon>eudicotyledons</taxon>
        <taxon>Gunneridae</taxon>
        <taxon>Pentapetalae</taxon>
        <taxon>asterids</taxon>
        <taxon>lamiids</taxon>
        <taxon>Lamiales</taxon>
        <taxon>Phrymaceae</taxon>
        <taxon>Erythranthe</taxon>
    </lineage>
</organism>
<evidence type="ECO:0000256" key="15">
    <source>
        <dbReference type="ARBA" id="ARBA00022840"/>
    </source>
</evidence>
<reference evidence="25 26" key="1">
    <citation type="journal article" date="2013" name="Proc. Natl. Acad. Sci. U.S.A.">
        <title>Fine-scale variation in meiotic recombination in Mimulus inferred from population shotgun sequencing.</title>
        <authorList>
            <person name="Hellsten U."/>
            <person name="Wright K.M."/>
            <person name="Jenkins J."/>
            <person name="Shu S."/>
            <person name="Yuan Y."/>
            <person name="Wessler S.R."/>
            <person name="Schmutz J."/>
            <person name="Willis J.H."/>
            <person name="Rokhsar D.S."/>
        </authorList>
    </citation>
    <scope>NUCLEOTIDE SEQUENCE [LARGE SCALE GENOMIC DNA]</scope>
    <source>
        <strain evidence="26">cv. DUN x IM62</strain>
    </source>
</reference>
<dbReference type="InterPro" id="IPR017441">
    <property type="entry name" value="Protein_kinase_ATP_BS"/>
</dbReference>
<keyword evidence="17" id="KW-0472">Membrane</keyword>
<dbReference type="PANTHER" id="PTHR27008:SF596">
    <property type="entry name" value="OS02G0215500 PROTEIN"/>
    <property type="match status" value="1"/>
</dbReference>
<keyword evidence="19" id="KW-0325">Glycoprotein</keyword>
<dbReference type="PROSITE" id="PS00108">
    <property type="entry name" value="PROTEIN_KINASE_ST"/>
    <property type="match status" value="1"/>
</dbReference>
<dbReference type="GO" id="GO:0004674">
    <property type="term" value="F:protein serine/threonine kinase activity"/>
    <property type="evidence" value="ECO:0007669"/>
    <property type="project" value="UniProtKB-KW"/>
</dbReference>
<evidence type="ECO:0000256" key="14">
    <source>
        <dbReference type="ARBA" id="ARBA00022777"/>
    </source>
</evidence>
<dbReference type="Gene3D" id="3.30.200.20">
    <property type="entry name" value="Phosphorylase Kinase, domain 1"/>
    <property type="match status" value="1"/>
</dbReference>
<keyword evidence="26" id="KW-1185">Reference proteome</keyword>
<dbReference type="GO" id="GO:0005886">
    <property type="term" value="C:plasma membrane"/>
    <property type="evidence" value="ECO:0007669"/>
    <property type="project" value="UniProtKB-SubCell"/>
</dbReference>
<proteinExistence type="inferred from homology"/>
<feature type="chain" id="PRO_5001508261" description="non-specific serine/threonine protein kinase" evidence="23">
    <location>
        <begin position="22"/>
        <end position="894"/>
    </location>
</feature>
<keyword evidence="9" id="KW-0808">Transferase</keyword>
<comment type="subcellular location">
    <subcellularLocation>
        <location evidence="1">Cell membrane</location>
        <topology evidence="1">Single-pass membrane protein</topology>
    </subcellularLocation>
    <subcellularLocation>
        <location evidence="2">Membrane</location>
        <topology evidence="2">Single-pass type I membrane protein</topology>
    </subcellularLocation>
</comment>
<dbReference type="InterPro" id="IPR001611">
    <property type="entry name" value="Leu-rich_rpt"/>
</dbReference>
<dbReference type="SMART" id="SM00220">
    <property type="entry name" value="S_TKc"/>
    <property type="match status" value="1"/>
</dbReference>
<dbReference type="InterPro" id="IPR013210">
    <property type="entry name" value="LRR_N_plant-typ"/>
</dbReference>
<dbReference type="SMART" id="SM00369">
    <property type="entry name" value="LRR_TYP"/>
    <property type="match status" value="8"/>
</dbReference>
<evidence type="ECO:0000256" key="2">
    <source>
        <dbReference type="ARBA" id="ARBA00004479"/>
    </source>
</evidence>
<evidence type="ECO:0000256" key="12">
    <source>
        <dbReference type="ARBA" id="ARBA00022737"/>
    </source>
</evidence>
<dbReference type="FunFam" id="3.80.10.10:FF:000288">
    <property type="entry name" value="LRR receptor-like serine/threonine-protein kinase EFR"/>
    <property type="match status" value="1"/>
</dbReference>
<dbReference type="InterPro" id="IPR001245">
    <property type="entry name" value="Ser-Thr/Tyr_kinase_cat_dom"/>
</dbReference>
<evidence type="ECO:0000256" key="20">
    <source>
        <dbReference type="ARBA" id="ARBA00047899"/>
    </source>
</evidence>
<dbReference type="CDD" id="cd14066">
    <property type="entry name" value="STKc_IRAK"/>
    <property type="match status" value="1"/>
</dbReference>
<keyword evidence="10" id="KW-0812">Transmembrane</keyword>
<comment type="catalytic activity">
    <reaction evidence="21">
        <text>L-seryl-[protein] + ATP = O-phospho-L-seryl-[protein] + ADP + H(+)</text>
        <dbReference type="Rhea" id="RHEA:17989"/>
        <dbReference type="Rhea" id="RHEA-COMP:9863"/>
        <dbReference type="Rhea" id="RHEA-COMP:11604"/>
        <dbReference type="ChEBI" id="CHEBI:15378"/>
        <dbReference type="ChEBI" id="CHEBI:29999"/>
        <dbReference type="ChEBI" id="CHEBI:30616"/>
        <dbReference type="ChEBI" id="CHEBI:83421"/>
        <dbReference type="ChEBI" id="CHEBI:456216"/>
        <dbReference type="EC" id="2.7.11.1"/>
    </reaction>
</comment>
<evidence type="ECO:0000256" key="19">
    <source>
        <dbReference type="ARBA" id="ARBA00023180"/>
    </source>
</evidence>
<evidence type="ECO:0000256" key="21">
    <source>
        <dbReference type="ARBA" id="ARBA00048679"/>
    </source>
</evidence>
<dbReference type="EMBL" id="KI630370">
    <property type="protein sequence ID" value="EYU40960.1"/>
    <property type="molecule type" value="Genomic_DNA"/>
</dbReference>
<dbReference type="PROSITE" id="PS50011">
    <property type="entry name" value="PROTEIN_KINASE_DOM"/>
    <property type="match status" value="1"/>
</dbReference>
<evidence type="ECO:0000256" key="11">
    <source>
        <dbReference type="ARBA" id="ARBA00022729"/>
    </source>
</evidence>
<dbReference type="InterPro" id="IPR051809">
    <property type="entry name" value="Plant_receptor-like_S/T_kinase"/>
</dbReference>
<dbReference type="Pfam" id="PF07714">
    <property type="entry name" value="PK_Tyr_Ser-Thr"/>
    <property type="match status" value="1"/>
</dbReference>
<keyword evidence="12" id="KW-0677">Repeat</keyword>
<dbReference type="InterPro" id="IPR000719">
    <property type="entry name" value="Prot_kinase_dom"/>
</dbReference>
<evidence type="ECO:0000256" key="17">
    <source>
        <dbReference type="ARBA" id="ARBA00023136"/>
    </source>
</evidence>
<sequence>MASPLIILSFFILSFSAPSYSSNQTDITSLLALKQAIHFDPNGALNTWNRTTNFCRWNGITCGRKHPDRVVAIDFDSQGMMGSLSPHIGNLSFLRSINLRENSFDGPIPQEIGLLRRLQFLRFDNNSFSGTIPENISMCKNLVYLNLIDNKLSGNVPPQLGFLYNLQSLYLSANTFSGRIPRSIGNLTSLKHLSLAACGLNGEIPESLARLSNLTFLQLGGNNLTGTIPPGLFNISTIYHFGVDSNNLHGSIPSTIGRTLPNLKLLGLAQNQFSGSIPISLANASLLEELALSLNSFTGLMPRWFGKTQVHGKIPPGIGNLDGLTYLNLRENYLEGPIPLSIGRLFNLQFLDMTGNNLSGAIPKSIGNCANLLEIYLSRNSLSGFIPRELMNLPSISVSLDLSNNAFTGPIPDEVGSLQNLAFLDFSNNRLSGVIPNSLGMCISLEQLHLEGNLFEGQISQGLSSLMGLRNLDLSRNNLSGTIPSFLGTLRLQQLNLSFNRLQGEVPTTGVFKNKSEIFLQGNGKLCGGVPELNFPSCTSKKNLSTPLKIAIPIAGVALLATSLSSPPSSIGGKFPRLSYSDLLKSTSGFSENNLVGRGRFGSVFKGILDDGLIVVAVKVLNLDIKGASKSFTAECNALRGIRHRNLVKMLSVCESIDFQGNDFKALVYEFKANGSLDKWLDYNGDHKAQESDARLRNLDVIERLKIAIDVAHALEYLHCGTDSTIVHGDLKPSNILLDEDMTACVGDFGLAKIISSILPQNQSSSSIGIKGTFGYVPPEYGTSNSVSTKGDVYSYGILVLEIFTNKRPTDDSFMDHINLHNFVEAALPDRVMEIVDPHIRIGPHQNDNNKFEDCMCSIFSIGLSCSKELPRERKSMADVVNELHKIQKELCPI</sequence>
<evidence type="ECO:0000256" key="5">
    <source>
        <dbReference type="ARBA" id="ARBA00022475"/>
    </source>
</evidence>
<dbReference type="InterPro" id="IPR003591">
    <property type="entry name" value="Leu-rich_rpt_typical-subtyp"/>
</dbReference>
<evidence type="ECO:0000256" key="4">
    <source>
        <dbReference type="ARBA" id="ARBA00012513"/>
    </source>
</evidence>
<gene>
    <name evidence="25" type="ORF">MIMGU_mgv1a018813mg</name>
</gene>
<keyword evidence="15 22" id="KW-0067">ATP-binding</keyword>
<name>A0A022RPW6_ERYGU</name>
<dbReference type="Gene3D" id="3.80.10.10">
    <property type="entry name" value="Ribonuclease Inhibitor"/>
    <property type="match status" value="3"/>
</dbReference>
<evidence type="ECO:0000313" key="26">
    <source>
        <dbReference type="Proteomes" id="UP000030748"/>
    </source>
</evidence>
<dbReference type="GO" id="GO:0051707">
    <property type="term" value="P:response to other organism"/>
    <property type="evidence" value="ECO:0007669"/>
    <property type="project" value="UniProtKB-ARBA"/>
</dbReference>
<dbReference type="Pfam" id="PF08263">
    <property type="entry name" value="LRRNT_2"/>
    <property type="match status" value="1"/>
</dbReference>
<keyword evidence="11 23" id="KW-0732">Signal</keyword>
<evidence type="ECO:0000256" key="23">
    <source>
        <dbReference type="SAM" id="SignalP"/>
    </source>
</evidence>
<comment type="similarity">
    <text evidence="3">Belongs to the protein kinase superfamily. Ser/Thr protein kinase family.</text>
</comment>
<dbReference type="GO" id="GO:0006952">
    <property type="term" value="P:defense response"/>
    <property type="evidence" value="ECO:0007669"/>
    <property type="project" value="UniProtKB-ARBA"/>
</dbReference>
<dbReference type="SUPFAM" id="SSF56112">
    <property type="entry name" value="Protein kinase-like (PK-like)"/>
    <property type="match status" value="1"/>
</dbReference>
<dbReference type="FunFam" id="3.80.10.10:FF:000095">
    <property type="entry name" value="LRR receptor-like serine/threonine-protein kinase GSO1"/>
    <property type="match status" value="1"/>
</dbReference>
<dbReference type="EC" id="2.7.11.1" evidence="4"/>
<keyword evidence="16" id="KW-1133">Transmembrane helix</keyword>